<organism evidence="2 3">
    <name type="scientific">Ceriporiopsis subvermispora (strain B)</name>
    <name type="common">White-rot fungus</name>
    <name type="synonym">Gelatoporia subvermispora</name>
    <dbReference type="NCBI Taxonomy" id="914234"/>
    <lineage>
        <taxon>Eukaryota</taxon>
        <taxon>Fungi</taxon>
        <taxon>Dikarya</taxon>
        <taxon>Basidiomycota</taxon>
        <taxon>Agaricomycotina</taxon>
        <taxon>Agaricomycetes</taxon>
        <taxon>Polyporales</taxon>
        <taxon>Gelatoporiaceae</taxon>
        <taxon>Gelatoporia</taxon>
    </lineage>
</organism>
<dbReference type="GO" id="GO:0032991">
    <property type="term" value="C:protein-containing complex"/>
    <property type="evidence" value="ECO:0007669"/>
    <property type="project" value="TreeGrafter"/>
</dbReference>
<feature type="region of interest" description="Disordered" evidence="1">
    <location>
        <begin position="1"/>
        <end position="27"/>
    </location>
</feature>
<dbReference type="InterPro" id="IPR019410">
    <property type="entry name" value="Methyltransf_16"/>
</dbReference>
<dbReference type="AlphaFoldDB" id="M2QAD4"/>
<accession>M2QAD4</accession>
<reference evidence="2 3" key="1">
    <citation type="journal article" date="2012" name="Proc. Natl. Acad. Sci. U.S.A.">
        <title>Comparative genomics of Ceriporiopsis subvermispora and Phanerochaete chrysosporium provide insight into selective ligninolysis.</title>
        <authorList>
            <person name="Fernandez-Fueyo E."/>
            <person name="Ruiz-Duenas F.J."/>
            <person name="Ferreira P."/>
            <person name="Floudas D."/>
            <person name="Hibbett D.S."/>
            <person name="Canessa P."/>
            <person name="Larrondo L.F."/>
            <person name="James T.Y."/>
            <person name="Seelenfreund D."/>
            <person name="Lobos S."/>
            <person name="Polanco R."/>
            <person name="Tello M."/>
            <person name="Honda Y."/>
            <person name="Watanabe T."/>
            <person name="Watanabe T."/>
            <person name="Ryu J.S."/>
            <person name="Kubicek C.P."/>
            <person name="Schmoll M."/>
            <person name="Gaskell J."/>
            <person name="Hammel K.E."/>
            <person name="St John F.J."/>
            <person name="Vanden Wymelenberg A."/>
            <person name="Sabat G."/>
            <person name="Splinter BonDurant S."/>
            <person name="Syed K."/>
            <person name="Yadav J.S."/>
            <person name="Doddapaneni H."/>
            <person name="Subramanian V."/>
            <person name="Lavin J.L."/>
            <person name="Oguiza J.A."/>
            <person name="Perez G."/>
            <person name="Pisabarro A.G."/>
            <person name="Ramirez L."/>
            <person name="Santoyo F."/>
            <person name="Master E."/>
            <person name="Coutinho P.M."/>
            <person name="Henrissat B."/>
            <person name="Lombard V."/>
            <person name="Magnuson J.K."/>
            <person name="Kuees U."/>
            <person name="Hori C."/>
            <person name="Igarashi K."/>
            <person name="Samejima M."/>
            <person name="Held B.W."/>
            <person name="Barry K.W."/>
            <person name="LaButti K.M."/>
            <person name="Lapidus A."/>
            <person name="Lindquist E.A."/>
            <person name="Lucas S.M."/>
            <person name="Riley R."/>
            <person name="Salamov A.A."/>
            <person name="Hoffmeister D."/>
            <person name="Schwenk D."/>
            <person name="Hadar Y."/>
            <person name="Yarden O."/>
            <person name="de Vries R.P."/>
            <person name="Wiebenga A."/>
            <person name="Stenlid J."/>
            <person name="Eastwood D."/>
            <person name="Grigoriev I.V."/>
            <person name="Berka R.M."/>
            <person name="Blanchette R.A."/>
            <person name="Kersten P."/>
            <person name="Martinez A.T."/>
            <person name="Vicuna R."/>
            <person name="Cullen D."/>
        </authorList>
    </citation>
    <scope>NUCLEOTIDE SEQUENCE [LARGE SCALE GENOMIC DNA]</scope>
    <source>
        <strain evidence="2 3">B</strain>
    </source>
</reference>
<protein>
    <submittedName>
        <fullName evidence="2">Uncharacterized protein</fullName>
    </submittedName>
</protein>
<gene>
    <name evidence="2" type="ORF">CERSUDRAFT_159157</name>
</gene>
<dbReference type="PANTHER" id="PTHR14614">
    <property type="entry name" value="HEPATOCELLULAR CARCINOMA-ASSOCIATED ANTIGEN"/>
    <property type="match status" value="1"/>
</dbReference>
<dbReference type="PANTHER" id="PTHR14614:SF161">
    <property type="match status" value="1"/>
</dbReference>
<dbReference type="Pfam" id="PF10294">
    <property type="entry name" value="Methyltransf_16"/>
    <property type="match status" value="1"/>
</dbReference>
<dbReference type="EMBL" id="KB445804">
    <property type="protein sequence ID" value="EMD33888.1"/>
    <property type="molecule type" value="Genomic_DNA"/>
</dbReference>
<dbReference type="Gene3D" id="3.40.50.150">
    <property type="entry name" value="Vaccinia Virus protein VP39"/>
    <property type="match status" value="1"/>
</dbReference>
<dbReference type="HOGENOM" id="CLU_039535_0_0_1"/>
<dbReference type="Proteomes" id="UP000016930">
    <property type="component" value="Unassembled WGS sequence"/>
</dbReference>
<evidence type="ECO:0000313" key="2">
    <source>
        <dbReference type="EMBL" id="EMD33888.1"/>
    </source>
</evidence>
<evidence type="ECO:0000313" key="3">
    <source>
        <dbReference type="Proteomes" id="UP000016930"/>
    </source>
</evidence>
<proteinExistence type="predicted"/>
<evidence type="ECO:0000256" key="1">
    <source>
        <dbReference type="SAM" id="MobiDB-lite"/>
    </source>
</evidence>
<dbReference type="STRING" id="914234.M2QAD4"/>
<dbReference type="GO" id="GO:0005829">
    <property type="term" value="C:cytosol"/>
    <property type="evidence" value="ECO:0007669"/>
    <property type="project" value="TreeGrafter"/>
</dbReference>
<sequence length="341" mass="37135">MAGGGGENNPNFPSDLDIKPSSAPEVALSSNVGAPDLVSIDERFSTRAQEHTIREYGIAGRVWEASYAILVYLDRSAGSDDEVEFDPPPFTSGPRSGGSQLTIVELGSGTGLVAARLAKYVVLRRDLIIATDLPDVCPLLEHNLCVSSSDTILVRPLAWGSQDHALQLTRDFGHESASRSDSCTGARHLTHIICSDLVYFPALLAPLLRTLLQLTAPPFAPPGGDSVPAQLVISYKIRSLPKETPFWSAFGLWFRFDAVLARPKTDVSEPHSAWSRFVPVPSDQETYVLVAYRRPESLAWTVPEDDQELLAGVGAWGTLVGKTDDKFEEMLLLNISFSDEE</sequence>
<dbReference type="GO" id="GO:0008757">
    <property type="term" value="F:S-adenosylmethionine-dependent methyltransferase activity"/>
    <property type="evidence" value="ECO:0007669"/>
    <property type="project" value="UniProtKB-ARBA"/>
</dbReference>
<dbReference type="OrthoDB" id="413520at2759"/>
<dbReference type="InterPro" id="IPR029063">
    <property type="entry name" value="SAM-dependent_MTases_sf"/>
</dbReference>
<name>M2QAD4_CERS8</name>
<keyword evidence="3" id="KW-1185">Reference proteome</keyword>